<dbReference type="InterPro" id="IPR013783">
    <property type="entry name" value="Ig-like_fold"/>
</dbReference>
<proteinExistence type="predicted"/>
<dbReference type="PROSITE" id="PS50835">
    <property type="entry name" value="IG_LIKE"/>
    <property type="match status" value="3"/>
</dbReference>
<organism evidence="5">
    <name type="scientific">Oppiella nova</name>
    <dbReference type="NCBI Taxonomy" id="334625"/>
    <lineage>
        <taxon>Eukaryota</taxon>
        <taxon>Metazoa</taxon>
        <taxon>Ecdysozoa</taxon>
        <taxon>Arthropoda</taxon>
        <taxon>Chelicerata</taxon>
        <taxon>Arachnida</taxon>
        <taxon>Acari</taxon>
        <taxon>Acariformes</taxon>
        <taxon>Sarcoptiformes</taxon>
        <taxon>Oribatida</taxon>
        <taxon>Brachypylina</taxon>
        <taxon>Oppioidea</taxon>
        <taxon>Oppiidae</taxon>
        <taxon>Oppiella</taxon>
    </lineage>
</organism>
<keyword evidence="3" id="KW-0812">Transmembrane</keyword>
<dbReference type="Proteomes" id="UP000728032">
    <property type="component" value="Unassembled WGS sequence"/>
</dbReference>
<keyword evidence="6" id="KW-1185">Reference proteome</keyword>
<dbReference type="SUPFAM" id="SSF48726">
    <property type="entry name" value="Immunoglobulin"/>
    <property type="match status" value="2"/>
</dbReference>
<dbReference type="EMBL" id="CAJPVJ010000848">
    <property type="protein sequence ID" value="CAG2163527.1"/>
    <property type="molecule type" value="Genomic_DNA"/>
</dbReference>
<accession>A0A7R9QE63</accession>
<dbReference type="InterPro" id="IPR036179">
    <property type="entry name" value="Ig-like_dom_sf"/>
</dbReference>
<feature type="domain" description="Ig-like" evidence="4">
    <location>
        <begin position="118"/>
        <end position="195"/>
    </location>
</feature>
<dbReference type="InterPro" id="IPR013162">
    <property type="entry name" value="CD80_C2-set"/>
</dbReference>
<feature type="transmembrane region" description="Helical" evidence="3">
    <location>
        <begin position="503"/>
        <end position="527"/>
    </location>
</feature>
<feature type="domain" description="Ig-like" evidence="4">
    <location>
        <begin position="12"/>
        <end position="112"/>
    </location>
</feature>
<reference evidence="5" key="1">
    <citation type="submission" date="2020-11" db="EMBL/GenBank/DDBJ databases">
        <authorList>
            <person name="Tran Van P."/>
        </authorList>
    </citation>
    <scope>NUCLEOTIDE SEQUENCE</scope>
</reference>
<dbReference type="SMART" id="SM00408">
    <property type="entry name" value="IGc2"/>
    <property type="match status" value="2"/>
</dbReference>
<keyword evidence="3" id="KW-1133">Transmembrane helix</keyword>
<dbReference type="AlphaFoldDB" id="A0A7R9QE63"/>
<name>A0A7R9QE63_9ACAR</name>
<dbReference type="PANTHER" id="PTHR23278">
    <property type="entry name" value="SIDESTEP PROTEIN"/>
    <property type="match status" value="1"/>
</dbReference>
<dbReference type="InterPro" id="IPR003598">
    <property type="entry name" value="Ig_sub2"/>
</dbReference>
<dbReference type="EMBL" id="OC915673">
    <property type="protein sequence ID" value="CAD7641438.1"/>
    <property type="molecule type" value="Genomic_DNA"/>
</dbReference>
<dbReference type="PANTHER" id="PTHR23278:SF19">
    <property type="entry name" value="OBSCURIN"/>
    <property type="match status" value="1"/>
</dbReference>
<dbReference type="OrthoDB" id="6514419at2759"/>
<keyword evidence="3" id="KW-0472">Membrane</keyword>
<keyword evidence="1" id="KW-1015">Disulfide bond</keyword>
<dbReference type="Gene3D" id="2.60.40.10">
    <property type="entry name" value="Immunoglobulins"/>
    <property type="match status" value="3"/>
</dbReference>
<evidence type="ECO:0000256" key="1">
    <source>
        <dbReference type="ARBA" id="ARBA00023157"/>
    </source>
</evidence>
<feature type="region of interest" description="Disordered" evidence="2">
    <location>
        <begin position="718"/>
        <end position="737"/>
    </location>
</feature>
<dbReference type="InterPro" id="IPR007110">
    <property type="entry name" value="Ig-like_dom"/>
</dbReference>
<gene>
    <name evidence="5" type="ORF">ONB1V03_LOCUS3101</name>
</gene>
<sequence>MCQAVNNNITTPSSTSITLDMNLKPTEVRITQLTPILVAQQEALFECNSFGSRPMPTIHWFFDGKRHDTRSHGEQQTSTTLTITVDREHRGSILECVAQNPKIPNSDSPQLHLKLGTPTMSLDNVQEGIDIYFDCHIDANPRPTTPIVWLFNGNALHTRQGIIESNQSLVLQHVNRWQSGTYQCQSSNQMGTALSNAINLRIRYAPVCSQPYTLVYGLSLHESIAIECEVDANPPQVSFQWKYESYTNLATFSQINDSSSILSYTPHANQEFGQIECIAKNSIGIQRQSCKYLITQTSEPYFPYQCQVINQSDSTLTVNCVQINRTVIAAGALSPNSTQYPSLTATTTAPVAHSNPHQQRSHNKLHINNNSKYSSSKSHQTSTTSPYLIVHPNTYYVCEVYDSRNGRFLYRNVSVDAIRHRLMRQNASFDFFIDELPPKTQLKLRIYAVNARNVRSATELELKTQTLIPAQRLIDFEGTGESADMSANNTLSKGSVRIHGKHLIIGVLISAAVVAVIVVIMAIIAVFKVRYSSSSIHLAAIDVMTGDDSQDREGDGHNVETMLGTDCTDECSSDQTLLKCGTTSSDGMDQFKCDEDMGYHHKSNGNVGPPDIIPVPYFTTTTLSGGGAGSTTCCDNELNCHECNDHKSTCSRNCFLDGTDASNYFTDEYYKMQDMYPTKGGRVYVYNKEDHNNIIHSNKAVANQLTDYQNVLHVNLLPGNSKQQPHSPQQQVANVSL</sequence>
<dbReference type="Pfam" id="PF08205">
    <property type="entry name" value="C2-set_2"/>
    <property type="match status" value="1"/>
</dbReference>
<evidence type="ECO:0000259" key="4">
    <source>
        <dbReference type="PROSITE" id="PS50835"/>
    </source>
</evidence>
<dbReference type="Pfam" id="PF13927">
    <property type="entry name" value="Ig_3"/>
    <property type="match status" value="1"/>
</dbReference>
<evidence type="ECO:0000313" key="5">
    <source>
        <dbReference type="EMBL" id="CAD7641438.1"/>
    </source>
</evidence>
<feature type="domain" description="Ig-like" evidence="4">
    <location>
        <begin position="211"/>
        <end position="295"/>
    </location>
</feature>
<protein>
    <recommendedName>
        <fullName evidence="4">Ig-like domain-containing protein</fullName>
    </recommendedName>
</protein>
<evidence type="ECO:0000256" key="2">
    <source>
        <dbReference type="SAM" id="MobiDB-lite"/>
    </source>
</evidence>
<evidence type="ECO:0000256" key="3">
    <source>
        <dbReference type="SAM" id="Phobius"/>
    </source>
</evidence>
<evidence type="ECO:0000313" key="6">
    <source>
        <dbReference type="Proteomes" id="UP000728032"/>
    </source>
</evidence>